<sequence>MIALIGGTGALPPALGAALHDAGQPFMLCEVAGFPFAGMADLPRHTFRIEQIGTLLQDLRVAGVTTVCFAGAIQRPVFDRSAIDAPSAPILAKLIPQVMQGDDALLRAVVAVFEDAGFQVRGAHEVAPALLPAAGVLGAAQTAPDARDITRARQVHDAMAAADLGQGLVVRRGQVLAVEAGLGTDFMLTSLAGLADGGVFYKAPKAGQDLRVDMPVIGPTTVAEAAAAGITAIAIAAGGVLVLDHAATVAAAEAAGLSIWVM</sequence>
<protein>
    <submittedName>
        <fullName evidence="3">Phosphatidate cytidyltransferase</fullName>
    </submittedName>
</protein>
<dbReference type="InterPro" id="IPR010415">
    <property type="entry name" value="LpxI_C"/>
</dbReference>
<evidence type="ECO:0000313" key="4">
    <source>
        <dbReference type="Proteomes" id="UP000242447"/>
    </source>
</evidence>
<feature type="domain" description="LpxI N-terminal" evidence="2">
    <location>
        <begin position="1"/>
        <end position="130"/>
    </location>
</feature>
<dbReference type="InterPro" id="IPR053174">
    <property type="entry name" value="LpxI"/>
</dbReference>
<dbReference type="PANTHER" id="PTHR39962:SF1">
    <property type="entry name" value="LPXI FAMILY PROTEIN"/>
    <property type="match status" value="1"/>
</dbReference>
<dbReference type="Proteomes" id="UP000242447">
    <property type="component" value="Chromosome"/>
</dbReference>
<dbReference type="OrthoDB" id="9789836at2"/>
<proteinExistence type="predicted"/>
<dbReference type="RefSeq" id="WP_085785918.1">
    <property type="nucleotide sequence ID" value="NZ_CP019937.1"/>
</dbReference>
<keyword evidence="3" id="KW-0808">Transferase</keyword>
<organism evidence="3 4">
    <name type="scientific">Ketogulonicigenium robustum</name>
    <dbReference type="NCBI Taxonomy" id="92947"/>
    <lineage>
        <taxon>Bacteria</taxon>
        <taxon>Pseudomonadati</taxon>
        <taxon>Pseudomonadota</taxon>
        <taxon>Alphaproteobacteria</taxon>
        <taxon>Rhodobacterales</taxon>
        <taxon>Roseobacteraceae</taxon>
        <taxon>Ketogulonicigenium</taxon>
    </lineage>
</organism>
<evidence type="ECO:0000259" key="1">
    <source>
        <dbReference type="Pfam" id="PF06230"/>
    </source>
</evidence>
<dbReference type="InterPro" id="IPR041255">
    <property type="entry name" value="LpxI_N"/>
</dbReference>
<evidence type="ECO:0000259" key="2">
    <source>
        <dbReference type="Pfam" id="PF17930"/>
    </source>
</evidence>
<dbReference type="STRING" id="92947.BVG79_01004"/>
<dbReference type="PANTHER" id="PTHR39962">
    <property type="entry name" value="BLL4848 PROTEIN"/>
    <property type="match status" value="1"/>
</dbReference>
<dbReference type="GO" id="GO:0016740">
    <property type="term" value="F:transferase activity"/>
    <property type="evidence" value="ECO:0007669"/>
    <property type="project" value="UniProtKB-KW"/>
</dbReference>
<dbReference type="Pfam" id="PF06230">
    <property type="entry name" value="LpxI_C"/>
    <property type="match status" value="1"/>
</dbReference>
<gene>
    <name evidence="3" type="primary">cdsA</name>
    <name evidence="3" type="ORF">BVG79_01004</name>
</gene>
<dbReference type="AlphaFoldDB" id="A0A1W6NZ28"/>
<accession>A0A1W6NZ28</accession>
<dbReference type="Pfam" id="PF17930">
    <property type="entry name" value="LpxI_N"/>
    <property type="match status" value="1"/>
</dbReference>
<dbReference type="InterPro" id="IPR043167">
    <property type="entry name" value="LpxI_C_sf"/>
</dbReference>
<name>A0A1W6NZ28_9RHOB</name>
<feature type="domain" description="LpxI C-terminal" evidence="1">
    <location>
        <begin position="135"/>
        <end position="260"/>
    </location>
</feature>
<evidence type="ECO:0000313" key="3">
    <source>
        <dbReference type="EMBL" id="ARO14350.1"/>
    </source>
</evidence>
<dbReference type="Gene3D" id="3.40.50.20">
    <property type="match status" value="1"/>
</dbReference>
<dbReference type="KEGG" id="kro:BVG79_01004"/>
<dbReference type="Gene3D" id="3.40.140.80">
    <property type="match status" value="1"/>
</dbReference>
<reference evidence="3 4" key="1">
    <citation type="submission" date="2017-02" db="EMBL/GenBank/DDBJ databases">
        <title>Ketogulonicigenium robustum SPU B003 Genome sequencing and assembly.</title>
        <authorList>
            <person name="Li Y."/>
            <person name="Liu L."/>
            <person name="Wang C."/>
            <person name="Zhang M."/>
            <person name="Zhang T."/>
            <person name="Zhang Y."/>
        </authorList>
    </citation>
    <scope>NUCLEOTIDE SEQUENCE [LARGE SCALE GENOMIC DNA]</scope>
    <source>
        <strain evidence="3 4">SPU_B003</strain>
    </source>
</reference>
<dbReference type="EMBL" id="CP019937">
    <property type="protein sequence ID" value="ARO14350.1"/>
    <property type="molecule type" value="Genomic_DNA"/>
</dbReference>
<keyword evidence="4" id="KW-1185">Reference proteome</keyword>